<dbReference type="InterPro" id="IPR006153">
    <property type="entry name" value="Cation/H_exchanger_TM"/>
</dbReference>
<evidence type="ECO:0000256" key="2">
    <source>
        <dbReference type="ARBA" id="ARBA00022692"/>
    </source>
</evidence>
<evidence type="ECO:0000256" key="3">
    <source>
        <dbReference type="ARBA" id="ARBA00022989"/>
    </source>
</evidence>
<dbReference type="InterPro" id="IPR051843">
    <property type="entry name" value="CPA1_transporter"/>
</dbReference>
<gene>
    <name evidence="8" type="ORF">OT_ostta16g02530</name>
</gene>
<dbReference type="EMBL" id="CAID01000016">
    <property type="protein sequence ID" value="CEG00459.1"/>
    <property type="molecule type" value="Genomic_DNA"/>
</dbReference>
<dbReference type="GeneID" id="9831016"/>
<dbReference type="KEGG" id="ota:OT_ostta16g02530"/>
<dbReference type="GO" id="GO:0015297">
    <property type="term" value="F:antiporter activity"/>
    <property type="evidence" value="ECO:0007669"/>
    <property type="project" value="InterPro"/>
</dbReference>
<feature type="transmembrane region" description="Helical" evidence="6">
    <location>
        <begin position="417"/>
        <end position="435"/>
    </location>
</feature>
<feature type="transmembrane region" description="Helical" evidence="6">
    <location>
        <begin position="386"/>
        <end position="405"/>
    </location>
</feature>
<feature type="region of interest" description="Disordered" evidence="5">
    <location>
        <begin position="706"/>
        <end position="736"/>
    </location>
</feature>
<feature type="transmembrane region" description="Helical" evidence="6">
    <location>
        <begin position="320"/>
        <end position="337"/>
    </location>
</feature>
<dbReference type="InParanoid" id="A0A096P869"/>
<protein>
    <submittedName>
        <fullName evidence="8">Cation/H+ exchanger</fullName>
    </submittedName>
</protein>
<dbReference type="RefSeq" id="XP_003083737.2">
    <property type="nucleotide sequence ID" value="XM_003083689.2"/>
</dbReference>
<keyword evidence="4 6" id="KW-0472">Membrane</keyword>
<feature type="transmembrane region" description="Helical" evidence="6">
    <location>
        <begin position="69"/>
        <end position="91"/>
    </location>
</feature>
<keyword evidence="2 6" id="KW-0812">Transmembrane</keyword>
<keyword evidence="9" id="KW-1185">Reference proteome</keyword>
<evidence type="ECO:0000259" key="7">
    <source>
        <dbReference type="Pfam" id="PF00999"/>
    </source>
</evidence>
<evidence type="ECO:0000256" key="6">
    <source>
        <dbReference type="SAM" id="Phobius"/>
    </source>
</evidence>
<evidence type="ECO:0000256" key="4">
    <source>
        <dbReference type="ARBA" id="ARBA00023136"/>
    </source>
</evidence>
<comment type="subcellular location">
    <subcellularLocation>
        <location evidence="1">Membrane</location>
        <topology evidence="1">Multi-pass membrane protein</topology>
    </subcellularLocation>
</comment>
<evidence type="ECO:0000256" key="5">
    <source>
        <dbReference type="SAM" id="MobiDB-lite"/>
    </source>
</evidence>
<evidence type="ECO:0000313" key="8">
    <source>
        <dbReference type="EMBL" id="CEG00459.1"/>
    </source>
</evidence>
<reference evidence="8 9" key="2">
    <citation type="journal article" date="2014" name="BMC Genomics">
        <title>An improved genome of the model marine alga Ostreococcus tauri unfolds by assessing Illumina de novo assemblies.</title>
        <authorList>
            <person name="Blanc-Mathieu R."/>
            <person name="Verhelst B."/>
            <person name="Derelle E."/>
            <person name="Rombauts S."/>
            <person name="Bouget F.Y."/>
            <person name="Carre I."/>
            <person name="Chateau A."/>
            <person name="Eyre-Walker A."/>
            <person name="Grimsley N."/>
            <person name="Moreau H."/>
            <person name="Piegu B."/>
            <person name="Rivals E."/>
            <person name="Schackwitz W."/>
            <person name="Van de Peer Y."/>
            <person name="Piganeau G."/>
        </authorList>
    </citation>
    <scope>NUCLEOTIDE SEQUENCE [LARGE SCALE GENOMIC DNA]</scope>
    <source>
        <strain evidence="9">OTTH 0595 / CCAP 157/2 / RCC745</strain>
    </source>
</reference>
<sequence>MSRADDAALVQRARATRDDEDATKTNATGRRGARGAGARVEGANGTRARGQRRGSLWSRVDAARALDRVSFALMACALWAMARFAFGRVMAPNGDTVGVPGGAVWSVLIVWACAHLGGAGANVLGVPSLIGMLLMGLLLRNVPGELVDDLPERWSSDIRAAGLSVILMRSGLELDLDAFKSVGWMAARLTLMPGLCEALTCGLFSMLIFKMSFPLGMCLGFILAAVSPAVVVLGMFELQSRGYGVTKGIPSLVVAAASFDDVVAITGYTIFKSFALGGHGNMAWTVLHGPVDVLTGLVVGSLGGVLCGMTLILNEPWKRSSMIFVLGIFFMFMGRQYNFSGGGAMASLALGIAANKCWSTGKPLPSLSNGPAPDAAHAAETDLAKLWRFIFQPLLFGVIGTAVKFEDITPSTIPKSLGLLAIGVCIRLCVAYFSVGGGKNPLTHLERAFVSLAWIPKATVQAALASDPLDAIIDNNKSAEYVDWGNDILTTAVFAIILTAPVGMMIISSLGPKWLQKDERKAVVDDKENNESTINAVERERRASIELAVKESLVGSDEDGRRASFEFAPRASGGGSVKSLEQFLEESRSFRRDSSTREREGSILGSVMSEADSQTGLKGSSPRERLIFHLATLRELASDSPNIAPEELKIIQDASDAIEEIMQEYLPRTRQIDTPGLFFRRTSATAAQLDLPAPEEFDEEIVADVVVTPGQTPRSPDPDDDDDDRPHYFAGDDDAV</sequence>
<evidence type="ECO:0000313" key="9">
    <source>
        <dbReference type="Proteomes" id="UP000009170"/>
    </source>
</evidence>
<keyword evidence="3 6" id="KW-1133">Transmembrane helix</keyword>
<feature type="domain" description="Cation/H+ exchanger transmembrane" evidence="7">
    <location>
        <begin position="114"/>
        <end position="506"/>
    </location>
</feature>
<feature type="transmembrane region" description="Helical" evidence="6">
    <location>
        <begin position="214"/>
        <end position="236"/>
    </location>
</feature>
<feature type="transmembrane region" description="Helical" evidence="6">
    <location>
        <begin position="291"/>
        <end position="313"/>
    </location>
</feature>
<feature type="transmembrane region" description="Helical" evidence="6">
    <location>
        <begin position="103"/>
        <end position="130"/>
    </location>
</feature>
<organism evidence="8 9">
    <name type="scientific">Ostreococcus tauri</name>
    <name type="common">Marine green alga</name>
    <dbReference type="NCBI Taxonomy" id="70448"/>
    <lineage>
        <taxon>Eukaryota</taxon>
        <taxon>Viridiplantae</taxon>
        <taxon>Chlorophyta</taxon>
        <taxon>Mamiellophyceae</taxon>
        <taxon>Mamiellales</taxon>
        <taxon>Bathycoccaceae</taxon>
        <taxon>Ostreococcus</taxon>
    </lineage>
</organism>
<dbReference type="Proteomes" id="UP000009170">
    <property type="component" value="Unassembled WGS sequence"/>
</dbReference>
<dbReference type="AlphaFoldDB" id="A0A096P869"/>
<accession>A0A096P869</accession>
<feature type="compositionally biased region" description="Low complexity" evidence="5">
    <location>
        <begin position="24"/>
        <end position="45"/>
    </location>
</feature>
<dbReference type="PANTHER" id="PTHR31102">
    <property type="match status" value="1"/>
</dbReference>
<evidence type="ECO:0000256" key="1">
    <source>
        <dbReference type="ARBA" id="ARBA00004141"/>
    </source>
</evidence>
<comment type="caution">
    <text evidence="8">The sequence shown here is derived from an EMBL/GenBank/DDBJ whole genome shotgun (WGS) entry which is preliminary data.</text>
</comment>
<dbReference type="GO" id="GO:1902600">
    <property type="term" value="P:proton transmembrane transport"/>
    <property type="evidence" value="ECO:0007669"/>
    <property type="project" value="InterPro"/>
</dbReference>
<dbReference type="OrthoDB" id="423807at2759"/>
<name>A0A096P869_OSTTA</name>
<feature type="region of interest" description="Disordered" evidence="5">
    <location>
        <begin position="588"/>
        <end position="620"/>
    </location>
</feature>
<feature type="transmembrane region" description="Helical" evidence="6">
    <location>
        <begin position="248"/>
        <end position="271"/>
    </location>
</feature>
<dbReference type="Pfam" id="PF00999">
    <property type="entry name" value="Na_H_Exchanger"/>
    <property type="match status" value="1"/>
</dbReference>
<feature type="transmembrane region" description="Helical" evidence="6">
    <location>
        <begin position="189"/>
        <end position="208"/>
    </location>
</feature>
<feature type="compositionally biased region" description="Basic and acidic residues" evidence="5">
    <location>
        <begin position="588"/>
        <end position="601"/>
    </location>
</feature>
<reference evidence="9" key="1">
    <citation type="journal article" date="2006" name="Proc. Natl. Acad. Sci. U.S.A.">
        <title>Genome analysis of the smallest free-living eukaryote Ostreococcus tauri unveils many unique features.</title>
        <authorList>
            <person name="Derelle E."/>
            <person name="Ferraz C."/>
            <person name="Rombauts S."/>
            <person name="Rouze P."/>
            <person name="Worden A.Z."/>
            <person name="Robbens S."/>
            <person name="Partensky F."/>
            <person name="Degroeve S."/>
            <person name="Echeynie S."/>
            <person name="Cooke R."/>
            <person name="Saeys Y."/>
            <person name="Wuyts J."/>
            <person name="Jabbari K."/>
            <person name="Bowler C."/>
            <person name="Panaud O."/>
            <person name="Piegu B."/>
            <person name="Ball S.G."/>
            <person name="Ral J.-P."/>
            <person name="Bouget F.-Y."/>
            <person name="Piganeau G."/>
            <person name="De Baets B."/>
            <person name="Picard A."/>
            <person name="Delseny M."/>
            <person name="Demaille J."/>
            <person name="Van de Peer Y."/>
            <person name="Moreau H."/>
        </authorList>
    </citation>
    <scope>NUCLEOTIDE SEQUENCE [LARGE SCALE GENOMIC DNA]</scope>
    <source>
        <strain evidence="9">OTTH 0595 / CCAP 157/2 / RCC745</strain>
    </source>
</reference>
<feature type="transmembrane region" description="Helical" evidence="6">
    <location>
        <begin position="488"/>
        <end position="511"/>
    </location>
</feature>
<proteinExistence type="predicted"/>
<dbReference type="PANTHER" id="PTHR31102:SF1">
    <property type="entry name" value="CATION_H+ EXCHANGER DOMAIN-CONTAINING PROTEIN"/>
    <property type="match status" value="1"/>
</dbReference>
<feature type="region of interest" description="Disordered" evidence="5">
    <location>
        <begin position="1"/>
        <end position="50"/>
    </location>
</feature>
<dbReference type="GO" id="GO:0016020">
    <property type="term" value="C:membrane"/>
    <property type="evidence" value="ECO:0007669"/>
    <property type="project" value="UniProtKB-SubCell"/>
</dbReference>